<evidence type="ECO:0000256" key="2">
    <source>
        <dbReference type="ARBA" id="ARBA00022679"/>
    </source>
</evidence>
<evidence type="ECO:0000256" key="6">
    <source>
        <dbReference type="PROSITE-ProRule" id="PRU00354"/>
    </source>
</evidence>
<feature type="binding site" evidence="5">
    <location>
        <begin position="137"/>
        <end position="138"/>
    </location>
    <ligand>
        <name>S-methyl-5'-thioadenosine</name>
        <dbReference type="ChEBI" id="CHEBI:17509"/>
    </ligand>
</feature>
<dbReference type="PANTHER" id="PTHR11558">
    <property type="entry name" value="SPERMIDINE/SPERMINE SYNTHASE"/>
    <property type="match status" value="1"/>
</dbReference>
<feature type="active site" description="Proton acceptor" evidence="5 6">
    <location>
        <position position="155"/>
    </location>
</feature>
<organism evidence="10 11">
    <name type="scientific">Kiloniella laminariae</name>
    <dbReference type="NCBI Taxonomy" id="454162"/>
    <lineage>
        <taxon>Bacteria</taxon>
        <taxon>Pseudomonadati</taxon>
        <taxon>Pseudomonadota</taxon>
        <taxon>Alphaproteobacteria</taxon>
        <taxon>Rhodospirillales</taxon>
        <taxon>Kiloniellaceae</taxon>
        <taxon>Kiloniella</taxon>
    </lineage>
</organism>
<dbReference type="InterPro" id="IPR035246">
    <property type="entry name" value="Spermidine_synt_N"/>
</dbReference>
<dbReference type="SUPFAM" id="SSF53335">
    <property type="entry name" value="S-adenosyl-L-methionine-dependent methyltransferases"/>
    <property type="match status" value="1"/>
</dbReference>
<gene>
    <name evidence="5 10" type="primary">speE</name>
    <name evidence="10" type="ORF">O4H49_00285</name>
</gene>
<dbReference type="Proteomes" id="UP001069802">
    <property type="component" value="Unassembled WGS sequence"/>
</dbReference>
<dbReference type="RefSeq" id="WP_269421406.1">
    <property type="nucleotide sequence ID" value="NZ_JAPWGY010000001.1"/>
</dbReference>
<dbReference type="Gene3D" id="3.40.50.150">
    <property type="entry name" value="Vaccinia Virus protein VP39"/>
    <property type="match status" value="1"/>
</dbReference>
<evidence type="ECO:0000256" key="7">
    <source>
        <dbReference type="RuleBase" id="RU003836"/>
    </source>
</evidence>
<comment type="catalytic activity">
    <reaction evidence="5 8">
        <text>S-adenosyl 3-(methylsulfanyl)propylamine + putrescine = S-methyl-5'-thioadenosine + spermidine + H(+)</text>
        <dbReference type="Rhea" id="RHEA:12721"/>
        <dbReference type="ChEBI" id="CHEBI:15378"/>
        <dbReference type="ChEBI" id="CHEBI:17509"/>
        <dbReference type="ChEBI" id="CHEBI:57443"/>
        <dbReference type="ChEBI" id="CHEBI:57834"/>
        <dbReference type="ChEBI" id="CHEBI:326268"/>
        <dbReference type="EC" id="2.5.1.16"/>
    </reaction>
</comment>
<comment type="similarity">
    <text evidence="1 5 7">Belongs to the spermidine/spermine synthase family.</text>
</comment>
<evidence type="ECO:0000256" key="5">
    <source>
        <dbReference type="HAMAP-Rule" id="MF_00198"/>
    </source>
</evidence>
<dbReference type="Pfam" id="PF01564">
    <property type="entry name" value="Spermine_synth"/>
    <property type="match status" value="1"/>
</dbReference>
<comment type="pathway">
    <text evidence="5">Amine and polyamine biosynthesis; spermidine biosynthesis; spermidine from putrescine: step 1/1.</text>
</comment>
<evidence type="ECO:0000313" key="10">
    <source>
        <dbReference type="EMBL" id="MCZ4279191.1"/>
    </source>
</evidence>
<evidence type="ECO:0000313" key="11">
    <source>
        <dbReference type="Proteomes" id="UP001069802"/>
    </source>
</evidence>
<dbReference type="NCBIfam" id="NF002010">
    <property type="entry name" value="PRK00811.1"/>
    <property type="match status" value="1"/>
</dbReference>
<dbReference type="EMBL" id="JAPWGY010000001">
    <property type="protein sequence ID" value="MCZ4279191.1"/>
    <property type="molecule type" value="Genomic_DNA"/>
</dbReference>
<evidence type="ECO:0000256" key="4">
    <source>
        <dbReference type="ARBA" id="ARBA00023115"/>
    </source>
</evidence>
<comment type="caution">
    <text evidence="10">The sequence shown here is derived from an EMBL/GenBank/DDBJ whole genome shotgun (WGS) entry which is preliminary data.</text>
</comment>
<reference evidence="10" key="1">
    <citation type="submission" date="2022-12" db="EMBL/GenBank/DDBJ databases">
        <title>Bacterial isolates from different developmental stages of Nematostella vectensis.</title>
        <authorList>
            <person name="Fraune S."/>
        </authorList>
    </citation>
    <scope>NUCLEOTIDE SEQUENCE</scope>
    <source>
        <strain evidence="10">G21630-S1</strain>
    </source>
</reference>
<feature type="binding site" evidence="5">
    <location>
        <position position="105"/>
    </location>
    <ligand>
        <name>S-methyl-5'-thioadenosine</name>
        <dbReference type="ChEBI" id="CHEBI:17509"/>
    </ligand>
</feature>
<dbReference type="GO" id="GO:0004766">
    <property type="term" value="F:spermidine synthase activity"/>
    <property type="evidence" value="ECO:0007669"/>
    <property type="project" value="UniProtKB-EC"/>
</dbReference>
<dbReference type="HAMAP" id="MF_00198">
    <property type="entry name" value="Spermidine_synth"/>
    <property type="match status" value="1"/>
</dbReference>
<evidence type="ECO:0000259" key="9">
    <source>
        <dbReference type="PROSITE" id="PS51006"/>
    </source>
</evidence>
<dbReference type="InterPro" id="IPR030373">
    <property type="entry name" value="PABS_CS"/>
</dbReference>
<keyword evidence="4 5" id="KW-0620">Polyamine biosynthesis</keyword>
<evidence type="ECO:0000256" key="8">
    <source>
        <dbReference type="RuleBase" id="RU003837"/>
    </source>
</evidence>
<sequence length="272" mass="30495">MLWFEENIHPEIRQVIRMDHRVYEGNTDFQSVQIFDNDLLGRVMVIDGAVQLTEFDEHIYSESLTHVAVMSHPTATRVLIIGGGDGTILREVVKHKDLESVTMVDLDGALVALCQEHFSSIQQGAYDDPRVNLIIGDGARFLLETDQLFDVIIIDSTDPDENSEGLFTDDFYASCKDRLAPGGILVAQAGCPAFQDSVVVHMRERMQAKFRFGGFYYAAVPTYIGGLHAFSWASDEHDLSQLAETGALEKRTKPVTRYYSARSHKAAFYLEP</sequence>
<dbReference type="InterPro" id="IPR029063">
    <property type="entry name" value="SAM-dependent_MTases_sf"/>
</dbReference>
<feature type="binding site" evidence="5">
    <location>
        <position position="30"/>
    </location>
    <ligand>
        <name>S-methyl-5'-thioadenosine</name>
        <dbReference type="ChEBI" id="CHEBI:17509"/>
    </ligand>
</feature>
<evidence type="ECO:0000256" key="3">
    <source>
        <dbReference type="ARBA" id="ARBA00023066"/>
    </source>
</evidence>
<accession>A0ABT4LDL0</accession>
<comment type="caution">
    <text evidence="5">Lacks conserved residue(s) required for the propagation of feature annotation.</text>
</comment>
<dbReference type="InterPro" id="IPR037163">
    <property type="entry name" value="Spermidine_synt_N_sf"/>
</dbReference>
<dbReference type="InterPro" id="IPR030374">
    <property type="entry name" value="PABS"/>
</dbReference>
<keyword evidence="3 5" id="KW-0745">Spermidine biosynthesis</keyword>
<feature type="domain" description="PABS" evidence="9">
    <location>
        <begin position="1"/>
        <end position="235"/>
    </location>
</feature>
<comment type="subunit">
    <text evidence="5">Homodimer or homotetramer.</text>
</comment>
<dbReference type="PANTHER" id="PTHR11558:SF11">
    <property type="entry name" value="SPERMIDINE SYNTHASE"/>
    <property type="match status" value="1"/>
</dbReference>
<dbReference type="CDD" id="cd02440">
    <property type="entry name" value="AdoMet_MTases"/>
    <property type="match status" value="1"/>
</dbReference>
<dbReference type="Pfam" id="PF17284">
    <property type="entry name" value="Spermine_synt_N"/>
    <property type="match status" value="1"/>
</dbReference>
<dbReference type="Gene3D" id="2.30.140.10">
    <property type="entry name" value="Spermidine synthase, tetramerisation domain"/>
    <property type="match status" value="1"/>
</dbReference>
<dbReference type="PROSITE" id="PS01330">
    <property type="entry name" value="PABS_1"/>
    <property type="match status" value="1"/>
</dbReference>
<dbReference type="PROSITE" id="PS51006">
    <property type="entry name" value="PABS_2"/>
    <property type="match status" value="1"/>
</dbReference>
<name>A0ABT4LDL0_9PROT</name>
<feature type="binding site" evidence="5">
    <location>
        <begin position="155"/>
        <end position="158"/>
    </location>
    <ligand>
        <name>spermidine</name>
        <dbReference type="ChEBI" id="CHEBI:57834"/>
    </ligand>
</feature>
<keyword evidence="2 5" id="KW-0808">Transferase</keyword>
<feature type="binding site" evidence="5">
    <location>
        <position position="85"/>
    </location>
    <ligand>
        <name>spermidine</name>
        <dbReference type="ChEBI" id="CHEBI:57834"/>
    </ligand>
</feature>
<proteinExistence type="inferred from homology"/>
<evidence type="ECO:0000256" key="1">
    <source>
        <dbReference type="ARBA" id="ARBA00007867"/>
    </source>
</evidence>
<dbReference type="InterPro" id="IPR001045">
    <property type="entry name" value="Spermi_synthase"/>
</dbReference>
<dbReference type="EC" id="2.5.1.16" evidence="5"/>
<protein>
    <recommendedName>
        <fullName evidence="5">Polyamine aminopropyltransferase</fullName>
    </recommendedName>
    <alternativeName>
        <fullName evidence="5">Putrescine aminopropyltransferase</fullName>
        <shortName evidence="5">PAPT</shortName>
    </alternativeName>
    <alternativeName>
        <fullName evidence="5">Spermidine synthase</fullName>
        <shortName evidence="5">SPDS</shortName>
        <shortName evidence="5">SPDSY</shortName>
        <ecNumber evidence="5">2.5.1.16</ecNumber>
    </alternativeName>
</protein>
<keyword evidence="11" id="KW-1185">Reference proteome</keyword>
<dbReference type="NCBIfam" id="TIGR00417">
    <property type="entry name" value="speE"/>
    <property type="match status" value="1"/>
</dbReference>
<comment type="function">
    <text evidence="5">Catalyzes the irreversible transfer of a propylamine group from the amino donor S-adenosylmethioninamine (decarboxy-AdoMet) to putrescine (1,4-diaminobutane) to yield spermidine.</text>
</comment>